<comment type="caution">
    <text evidence="1">The sequence shown here is derived from an EMBL/GenBank/DDBJ whole genome shotgun (WGS) entry which is preliminary data.</text>
</comment>
<proteinExistence type="predicted"/>
<sequence>MEALYNCTVTGDIQVNNIVKQPGNRYHTVDAEFAMESTDELKEAVCTAFSASNYTTPLLMHITGGFHGFASPKITIQTLEKLYGENELPETYNQQPIQVSGVGKIDEVNEVDRYILIFTSAYDRGASSRPTHQLIAYRLPEARWKTSGWPHVGSTIAFTERKHGVSKQDDRDRRKKHQ</sequence>
<protein>
    <submittedName>
        <fullName evidence="1">Uncharacterized protein</fullName>
    </submittedName>
</protein>
<evidence type="ECO:0000313" key="1">
    <source>
        <dbReference type="EMBL" id="KAE8236556.1"/>
    </source>
</evidence>
<gene>
    <name evidence="1" type="ORF">A4X13_0g9112</name>
</gene>
<evidence type="ECO:0000313" key="2">
    <source>
        <dbReference type="Proteomes" id="UP000077521"/>
    </source>
</evidence>
<keyword evidence="2" id="KW-1185">Reference proteome</keyword>
<dbReference type="Proteomes" id="UP000077521">
    <property type="component" value="Unassembled WGS sequence"/>
</dbReference>
<accession>A0A177T2A9</accession>
<name>A0A177T2A9_9BASI</name>
<dbReference type="AlphaFoldDB" id="A0A177T2A9"/>
<dbReference type="EMBL" id="LWDF02002165">
    <property type="protein sequence ID" value="KAE8236556.1"/>
    <property type="molecule type" value="Genomic_DNA"/>
</dbReference>
<organism evidence="1 2">
    <name type="scientific">Tilletia indica</name>
    <dbReference type="NCBI Taxonomy" id="43049"/>
    <lineage>
        <taxon>Eukaryota</taxon>
        <taxon>Fungi</taxon>
        <taxon>Dikarya</taxon>
        <taxon>Basidiomycota</taxon>
        <taxon>Ustilaginomycotina</taxon>
        <taxon>Exobasidiomycetes</taxon>
        <taxon>Tilletiales</taxon>
        <taxon>Tilletiaceae</taxon>
        <taxon>Tilletia</taxon>
    </lineage>
</organism>
<reference evidence="1" key="1">
    <citation type="submission" date="2016-04" db="EMBL/GenBank/DDBJ databases">
        <authorList>
            <person name="Nguyen H.D."/>
            <person name="Samba Siva P."/>
            <person name="Cullis J."/>
            <person name="Levesque C.A."/>
            <person name="Hambleton S."/>
        </authorList>
    </citation>
    <scope>NUCLEOTIDE SEQUENCE</scope>
    <source>
        <strain evidence="1">DAOMC 236416</strain>
    </source>
</reference>
<reference evidence="1" key="2">
    <citation type="journal article" date="2019" name="IMA Fungus">
        <title>Genome sequencing and comparison of five Tilletia species to identify candidate genes for the detection of regulated species infecting wheat.</title>
        <authorList>
            <person name="Nguyen H.D.T."/>
            <person name="Sultana T."/>
            <person name="Kesanakurti P."/>
            <person name="Hambleton S."/>
        </authorList>
    </citation>
    <scope>NUCLEOTIDE SEQUENCE</scope>
    <source>
        <strain evidence="1">DAOMC 236416</strain>
    </source>
</reference>